<dbReference type="Proteomes" id="UP000195440">
    <property type="component" value="Unassembled WGS sequence"/>
</dbReference>
<comment type="caution">
    <text evidence="2">The sequence shown here is derived from an EMBL/GenBank/DDBJ whole genome shotgun (WGS) entry which is preliminary data.</text>
</comment>
<name>A0A1Y3NZ75_9PSED</name>
<dbReference type="RefSeq" id="WP_087273403.1">
    <property type="nucleotide sequence ID" value="NZ_JBJGBV010000006.1"/>
</dbReference>
<evidence type="ECO:0000256" key="1">
    <source>
        <dbReference type="SAM" id="Phobius"/>
    </source>
</evidence>
<accession>A0A1Y3NZ75</accession>
<keyword evidence="3" id="KW-1185">Reference proteome</keyword>
<sequence length="122" mass="13781">MNQTIKQSQAIYQGLRERCTLSTAEFYDKVGRGNPASAPRFQVVPCGNNEFSVVDRETDQTKVVCTGVEKAVRFAKRIDETPASVQKQRQIKKPADFATWVLRWTCTVAFCLGIFAFYGAHR</sequence>
<keyword evidence="1" id="KW-0472">Membrane</keyword>
<keyword evidence="1" id="KW-1133">Transmembrane helix</keyword>
<gene>
    <name evidence="2" type="ORF">AUC60_22935</name>
</gene>
<dbReference type="AlphaFoldDB" id="A0A1Y3NZ75"/>
<protein>
    <submittedName>
        <fullName evidence="2">Uncharacterized protein</fullName>
    </submittedName>
</protein>
<dbReference type="OrthoDB" id="6902794at2"/>
<reference evidence="2 3" key="1">
    <citation type="journal article" date="2017" name="Syst. Appl. Microbiol.">
        <title>Pseudomonas caspiana sp. nov., a citrus pathogen in the Pseudomonas syringae phylogenetic group.</title>
        <authorList>
            <person name="Busquets A."/>
            <person name="Gomila M."/>
            <person name="Beiki F."/>
            <person name="Mulet M."/>
            <person name="Rahimian H."/>
            <person name="Garcia-Valdes E."/>
            <person name="Lalucat J."/>
        </authorList>
    </citation>
    <scope>NUCLEOTIDE SEQUENCE [LARGE SCALE GENOMIC DNA]</scope>
    <source>
        <strain evidence="2 3">FBF102</strain>
    </source>
</reference>
<keyword evidence="1" id="KW-0812">Transmembrane</keyword>
<organism evidence="2 3">
    <name type="scientific">Pseudomonas caspiana</name>
    <dbReference type="NCBI Taxonomy" id="1451454"/>
    <lineage>
        <taxon>Bacteria</taxon>
        <taxon>Pseudomonadati</taxon>
        <taxon>Pseudomonadota</taxon>
        <taxon>Gammaproteobacteria</taxon>
        <taxon>Pseudomonadales</taxon>
        <taxon>Pseudomonadaceae</taxon>
        <taxon>Pseudomonas</taxon>
    </lineage>
</organism>
<evidence type="ECO:0000313" key="2">
    <source>
        <dbReference type="EMBL" id="OUM71541.1"/>
    </source>
</evidence>
<feature type="transmembrane region" description="Helical" evidence="1">
    <location>
        <begin position="97"/>
        <end position="120"/>
    </location>
</feature>
<evidence type="ECO:0000313" key="3">
    <source>
        <dbReference type="Proteomes" id="UP000195440"/>
    </source>
</evidence>
<proteinExistence type="predicted"/>
<dbReference type="EMBL" id="LOHF01000026">
    <property type="protein sequence ID" value="OUM71541.1"/>
    <property type="molecule type" value="Genomic_DNA"/>
</dbReference>